<dbReference type="PROSITE" id="PS51257">
    <property type="entry name" value="PROKAR_LIPOPROTEIN"/>
    <property type="match status" value="1"/>
</dbReference>
<dbReference type="InParanoid" id="K3XCG0"/>
<feature type="signal peptide" evidence="1">
    <location>
        <begin position="1"/>
        <end position="22"/>
    </location>
</feature>
<evidence type="ECO:0000256" key="1">
    <source>
        <dbReference type="SAM" id="SignalP"/>
    </source>
</evidence>
<evidence type="ECO:0000313" key="3">
    <source>
        <dbReference type="Proteomes" id="UP000019132"/>
    </source>
</evidence>
<evidence type="ECO:0008006" key="4">
    <source>
        <dbReference type="Google" id="ProtNLM"/>
    </source>
</evidence>
<keyword evidence="3" id="KW-1185">Reference proteome</keyword>
<name>K3XCG0_GLOUD</name>
<dbReference type="EnsemblProtists" id="PYU1_T014909">
    <property type="protein sequence ID" value="PYU1_T014909"/>
    <property type="gene ID" value="PYU1_G014878"/>
</dbReference>
<evidence type="ECO:0000313" key="2">
    <source>
        <dbReference type="EnsemblProtists" id="PYU1_T014909"/>
    </source>
</evidence>
<accession>K3XCG0</accession>
<keyword evidence="1" id="KW-0732">Signal</keyword>
<dbReference type="EMBL" id="ADOS01001321">
    <property type="status" value="NOT_ANNOTATED_CDS"/>
    <property type="molecule type" value="Genomic_DNA"/>
</dbReference>
<dbReference type="Proteomes" id="UP000019132">
    <property type="component" value="Unassembled WGS sequence"/>
</dbReference>
<reference evidence="2" key="3">
    <citation type="submission" date="2015-02" db="UniProtKB">
        <authorList>
            <consortium name="EnsemblProtists"/>
        </authorList>
    </citation>
    <scope>IDENTIFICATION</scope>
    <source>
        <strain evidence="2">DAOM BR144</strain>
    </source>
</reference>
<feature type="chain" id="PRO_5003868623" description="Secreted protein" evidence="1">
    <location>
        <begin position="23"/>
        <end position="377"/>
    </location>
</feature>
<dbReference type="OMA" id="IACSERT"/>
<dbReference type="HOGENOM" id="CLU_039993_0_0_1"/>
<sequence>MKSLVSCLTILLLMTQLPFASSTGCRRLVDNDNTLIRFASRIATSANASNSYQLPDALDVDETFAAFDAAFPWISQCAASIDYWETLVSLAKSDEALQCWTKWTYAASPQELDDEYFRHYYCPLLLKTSMPCINQVLMPAINAAMELTAQCCEPMKQRIPALFGLDLTSFVALSLRHLGNVLCSEKTFVSRTSGLPVTQTCAYSLLTSFISENIPETALLALQISNTQGCRAMSGLRFFSTQGITAQLFGNAGEEPVGVCYTPIDVLWQQVSTLPIVKNFILKNDDGRLIMHFASLFGAGRCLRGELLGSWITSESNLVLLFLGFVDTVADLFKRFGVTTREWNSALASLNASYARADSIRSELHQQQLNSTNAILR</sequence>
<dbReference type="AlphaFoldDB" id="K3XCG0"/>
<dbReference type="eggNOG" id="ENOG502RWWH">
    <property type="taxonomic scope" value="Eukaryota"/>
</dbReference>
<reference evidence="3" key="1">
    <citation type="journal article" date="2010" name="Genome Biol.">
        <title>Genome sequence of the necrotrophic plant pathogen Pythium ultimum reveals original pathogenicity mechanisms and effector repertoire.</title>
        <authorList>
            <person name="Levesque C.A."/>
            <person name="Brouwer H."/>
            <person name="Cano L."/>
            <person name="Hamilton J.P."/>
            <person name="Holt C."/>
            <person name="Huitema E."/>
            <person name="Raffaele S."/>
            <person name="Robideau G.P."/>
            <person name="Thines M."/>
            <person name="Win J."/>
            <person name="Zerillo M.M."/>
            <person name="Beakes G.W."/>
            <person name="Boore J.L."/>
            <person name="Busam D."/>
            <person name="Dumas B."/>
            <person name="Ferriera S."/>
            <person name="Fuerstenberg S.I."/>
            <person name="Gachon C.M."/>
            <person name="Gaulin E."/>
            <person name="Govers F."/>
            <person name="Grenville-Briggs L."/>
            <person name="Horner N."/>
            <person name="Hostetler J."/>
            <person name="Jiang R.H."/>
            <person name="Johnson J."/>
            <person name="Krajaejun T."/>
            <person name="Lin H."/>
            <person name="Meijer H.J."/>
            <person name="Moore B."/>
            <person name="Morris P."/>
            <person name="Phuntmart V."/>
            <person name="Puiu D."/>
            <person name="Shetty J."/>
            <person name="Stajich J.E."/>
            <person name="Tripathy S."/>
            <person name="Wawra S."/>
            <person name="van West P."/>
            <person name="Whitty B.R."/>
            <person name="Coutinho P.M."/>
            <person name="Henrissat B."/>
            <person name="Martin F."/>
            <person name="Thomas P.D."/>
            <person name="Tyler B.M."/>
            <person name="De Vries R.P."/>
            <person name="Kamoun S."/>
            <person name="Yandell M."/>
            <person name="Tisserat N."/>
            <person name="Buell C.R."/>
        </authorList>
    </citation>
    <scope>NUCLEOTIDE SEQUENCE</scope>
    <source>
        <strain evidence="3">DAOM:BR144</strain>
    </source>
</reference>
<reference evidence="3" key="2">
    <citation type="submission" date="2010-04" db="EMBL/GenBank/DDBJ databases">
        <authorList>
            <person name="Buell R."/>
            <person name="Hamilton J."/>
            <person name="Hostetler J."/>
        </authorList>
    </citation>
    <scope>NUCLEOTIDE SEQUENCE [LARGE SCALE GENOMIC DNA]</scope>
    <source>
        <strain evidence="3">DAOM:BR144</strain>
    </source>
</reference>
<dbReference type="VEuPathDB" id="FungiDB:PYU1_G014878"/>
<protein>
    <recommendedName>
        <fullName evidence="4">Secreted protein</fullName>
    </recommendedName>
</protein>
<organism evidence="2 3">
    <name type="scientific">Globisporangium ultimum (strain ATCC 200006 / CBS 805.95 / DAOM BR144)</name>
    <name type="common">Pythium ultimum</name>
    <dbReference type="NCBI Taxonomy" id="431595"/>
    <lineage>
        <taxon>Eukaryota</taxon>
        <taxon>Sar</taxon>
        <taxon>Stramenopiles</taxon>
        <taxon>Oomycota</taxon>
        <taxon>Peronosporomycetes</taxon>
        <taxon>Pythiales</taxon>
        <taxon>Pythiaceae</taxon>
        <taxon>Globisporangium</taxon>
    </lineage>
</organism>
<proteinExistence type="predicted"/>